<reference evidence="3 4" key="1">
    <citation type="journal article" date="2014" name="BMC Genomics">
        <title>Genome sequencing of four Aureobasidium pullulans varieties: biotechnological potential, stress tolerance, and description of new species.</title>
        <authorList>
            <person name="Gostin Ar C."/>
            <person name="Ohm R.A."/>
            <person name="Kogej T."/>
            <person name="Sonjak S."/>
            <person name="Turk M."/>
            <person name="Zajc J."/>
            <person name="Zalar P."/>
            <person name="Grube M."/>
            <person name="Sun H."/>
            <person name="Han J."/>
            <person name="Sharma A."/>
            <person name="Chiniquy J."/>
            <person name="Ngan C.Y."/>
            <person name="Lipzen A."/>
            <person name="Barry K."/>
            <person name="Grigoriev I.V."/>
            <person name="Gunde-Cimerman N."/>
        </authorList>
    </citation>
    <scope>NUCLEOTIDE SEQUENCE [LARGE SCALE GENOMIC DNA]</scope>
    <source>
        <strain evidence="3 4">CBS 147.97</strain>
    </source>
</reference>
<name>A0A074WDQ1_9PEZI</name>
<dbReference type="GeneID" id="25411504"/>
<dbReference type="EMBL" id="KL584715">
    <property type="protein sequence ID" value="KEQ71103.1"/>
    <property type="molecule type" value="Genomic_DNA"/>
</dbReference>
<protein>
    <submittedName>
        <fullName evidence="3">L-aminopeptidase/D-esterase</fullName>
    </submittedName>
</protein>
<evidence type="ECO:0000256" key="1">
    <source>
        <dbReference type="ARBA" id="ARBA00007068"/>
    </source>
</evidence>
<dbReference type="OrthoDB" id="2107894at2759"/>
<feature type="coiled-coil region" evidence="2">
    <location>
        <begin position="240"/>
        <end position="267"/>
    </location>
</feature>
<comment type="similarity">
    <text evidence="1">Belongs to the peptidase S58 family.</text>
</comment>
<evidence type="ECO:0000313" key="4">
    <source>
        <dbReference type="Proteomes" id="UP000027730"/>
    </source>
</evidence>
<dbReference type="PANTHER" id="PTHR36512:SF3">
    <property type="entry name" value="BLR5678 PROTEIN"/>
    <property type="match status" value="1"/>
</dbReference>
<dbReference type="InterPro" id="IPR005321">
    <property type="entry name" value="Peptidase_S58_DmpA"/>
</dbReference>
<evidence type="ECO:0000313" key="3">
    <source>
        <dbReference type="EMBL" id="KEQ71103.1"/>
    </source>
</evidence>
<dbReference type="HOGENOM" id="CLU_024709_0_0_1"/>
<dbReference type="Proteomes" id="UP000027730">
    <property type="component" value="Unassembled WGS sequence"/>
</dbReference>
<keyword evidence="3" id="KW-0645">Protease</keyword>
<dbReference type="SUPFAM" id="SSF56266">
    <property type="entry name" value="DmpA/ArgJ-like"/>
    <property type="match status" value="1"/>
</dbReference>
<accession>A0A074WDQ1</accession>
<dbReference type="CDD" id="cd02253">
    <property type="entry name" value="DmpA"/>
    <property type="match status" value="1"/>
</dbReference>
<dbReference type="PANTHER" id="PTHR36512">
    <property type="entry name" value="D-AMINOPEPTIDASE"/>
    <property type="match status" value="1"/>
</dbReference>
<evidence type="ECO:0000256" key="2">
    <source>
        <dbReference type="SAM" id="Coils"/>
    </source>
</evidence>
<dbReference type="GO" id="GO:0004177">
    <property type="term" value="F:aminopeptidase activity"/>
    <property type="evidence" value="ECO:0007669"/>
    <property type="project" value="UniProtKB-KW"/>
</dbReference>
<keyword evidence="4" id="KW-1185">Reference proteome</keyword>
<keyword evidence="3" id="KW-0378">Hydrolase</keyword>
<dbReference type="RefSeq" id="XP_013425083.1">
    <property type="nucleotide sequence ID" value="XM_013569629.1"/>
</dbReference>
<keyword evidence="3" id="KW-0031">Aminopeptidase</keyword>
<sequence length="404" mass="43327">MVRRQVSNTNTSSPHPRVRIRELLPTLFLGDNPPGPLNSITDVPGIGISTEELTSRDGSINTGVTCIVPRKDWSHKACYAGLFSFNGYGEMTGCHLIAESGLLASPIILTGTFGIGAAHQGVLEYGVKTQGRGFMALPVVAETFDGYLHDCAKFAVKPEHVSDGLKNARTQVPVKEGNHGGGNGMICHGLKGGNGSSSRRVKIPDRDETFTVACMVQANYGMMKDLLIAGVPVGRILADEAQKDEERKKAKDELEKAKEEKDGSIIVIVATDAPLLPHQLTRIAKRATVGLSRAGGIGRNMSGDIFLAFSTANEVPVNQPPPAEGESKTAIREAKVVDESAMSWLFEGTADCVEEAIYNCLCMAETMEGFEGHKVEALPLKRVKEIMAEYGRASLDRVVTGLGH</sequence>
<dbReference type="AlphaFoldDB" id="A0A074WDQ1"/>
<dbReference type="Pfam" id="PF03576">
    <property type="entry name" value="Peptidase_S58"/>
    <property type="match status" value="1"/>
</dbReference>
<keyword evidence="2" id="KW-0175">Coiled coil</keyword>
<dbReference type="Gene3D" id="3.60.70.12">
    <property type="entry name" value="L-amino peptidase D-ALA esterase/amidase"/>
    <property type="match status" value="1"/>
</dbReference>
<gene>
    <name evidence="3" type="ORF">M436DRAFT_51884</name>
</gene>
<organism evidence="3 4">
    <name type="scientific">Aureobasidium namibiae CBS 147.97</name>
    <dbReference type="NCBI Taxonomy" id="1043004"/>
    <lineage>
        <taxon>Eukaryota</taxon>
        <taxon>Fungi</taxon>
        <taxon>Dikarya</taxon>
        <taxon>Ascomycota</taxon>
        <taxon>Pezizomycotina</taxon>
        <taxon>Dothideomycetes</taxon>
        <taxon>Dothideomycetidae</taxon>
        <taxon>Dothideales</taxon>
        <taxon>Saccotheciaceae</taxon>
        <taxon>Aureobasidium</taxon>
    </lineage>
</organism>
<dbReference type="InterPro" id="IPR016117">
    <property type="entry name" value="ArgJ-like_dom_sf"/>
</dbReference>
<proteinExistence type="inferred from homology"/>
<dbReference type="FunFam" id="3.60.70.12:FF:000004">
    <property type="entry name" value="Beta-peptidyl aminopeptidase BapA"/>
    <property type="match status" value="1"/>
</dbReference>